<evidence type="ECO:0000256" key="3">
    <source>
        <dbReference type="ARBA" id="ARBA00022737"/>
    </source>
</evidence>
<evidence type="ECO:0000313" key="8">
    <source>
        <dbReference type="Proteomes" id="UP000003374"/>
    </source>
</evidence>
<dbReference type="NCBIfam" id="TIGR01787">
    <property type="entry name" value="squalene_cyclas"/>
    <property type="match status" value="1"/>
</dbReference>
<dbReference type="CDD" id="cd02892">
    <property type="entry name" value="SQCY_1"/>
    <property type="match status" value="1"/>
</dbReference>
<evidence type="ECO:0000256" key="4">
    <source>
        <dbReference type="ARBA" id="ARBA00023235"/>
    </source>
</evidence>
<gene>
    <name evidence="7" type="ORF">NB231_11694</name>
</gene>
<feature type="domain" description="Squalene cyclase C-terminal" evidence="5">
    <location>
        <begin position="325"/>
        <end position="645"/>
    </location>
</feature>
<protein>
    <submittedName>
        <fullName evidence="7">Terpene synthase/Squalene cyclase</fullName>
    </submittedName>
</protein>
<dbReference type="InterPro" id="IPR008930">
    <property type="entry name" value="Terpenoid_cyclase/PrenylTrfase"/>
</dbReference>
<feature type="domain" description="Squalene cyclase N-terminal" evidence="6">
    <location>
        <begin position="31"/>
        <end position="316"/>
    </location>
</feature>
<keyword evidence="8" id="KW-1185">Reference proteome</keyword>
<dbReference type="GO" id="GO:0016104">
    <property type="term" value="P:triterpenoid biosynthetic process"/>
    <property type="evidence" value="ECO:0007669"/>
    <property type="project" value="InterPro"/>
</dbReference>
<dbReference type="InterPro" id="IPR032697">
    <property type="entry name" value="SQ_cyclase_N"/>
</dbReference>
<evidence type="ECO:0000259" key="6">
    <source>
        <dbReference type="Pfam" id="PF13249"/>
    </source>
</evidence>
<organism evidence="7 8">
    <name type="scientific">Nitrococcus mobilis Nb-231</name>
    <dbReference type="NCBI Taxonomy" id="314278"/>
    <lineage>
        <taxon>Bacteria</taxon>
        <taxon>Pseudomonadati</taxon>
        <taxon>Pseudomonadota</taxon>
        <taxon>Gammaproteobacteria</taxon>
        <taxon>Chromatiales</taxon>
        <taxon>Ectothiorhodospiraceae</taxon>
        <taxon>Nitrococcus</taxon>
    </lineage>
</organism>
<dbReference type="eggNOG" id="COG1657">
    <property type="taxonomic scope" value="Bacteria"/>
</dbReference>
<sequence>MEQQPELISGGVGGVAYPWDLGSQAIEEAILAARAALLAHLHPDGYWCFELEADCTIPAEYIMMMHYTGELEAALELKLARYIRECQLQEGGWPLYYGGAMDISCSVKAYFALKLAGDDPEAAHMRRARKAVLERGGAVNANVFTHIALALFGEIPWRGVPFMPPEILLLPRWFPFHLSKVSYWSRTVMVPLFILAAHKPRARNPRAIHISELFVTDPQLETGYFKARSRLNRLFITLDALGRRIEPFIPRAVRAKALRRAAEWFITRLNGEHGLGAIFPAMVNSYEALELLGYAADHPLRQQVRKGLRDLVVEQADRAYCQPCLSPIWDTALACLALQEADRGSSSAQVRHALDWLQARQLLDTPGDWSEQHPSLPGGGWPFQFRNDHYPDLDDTAIVAWAMQRASDPERYGAAIRRATVWLLGMQSANGGFAAFDSDNTRYYLNEIPFADHGALLDPPTSDVTARVVALLGSLDGEVHDRSALNRAVAFLHREQEAEGCWYGRWGTNYIYGTWSVLTALEQLGYDFNAPWVRKAVIWLKSVQRDDGGWGESNDTYLDHRPQDRQADESTPFQTAWAVLALIAAGECRSPEVWRGVEYLLRHQRPDGLWYCPWFTAPGFPRVFYLKYHGYDAYFPLMALARYRNCVLDNDA</sequence>
<dbReference type="Pfam" id="PF13243">
    <property type="entry name" value="SQHop_cyclase_C"/>
    <property type="match status" value="1"/>
</dbReference>
<dbReference type="HOGENOM" id="CLU_019345_0_0_6"/>
<comment type="caution">
    <text evidence="7">The sequence shown here is derived from an EMBL/GenBank/DDBJ whole genome shotgun (WGS) entry which is preliminary data.</text>
</comment>
<comment type="pathway">
    <text evidence="1">Secondary metabolite biosynthesis; hopanoid biosynthesis.</text>
</comment>
<dbReference type="Pfam" id="PF13249">
    <property type="entry name" value="SQHop_cyclase_N"/>
    <property type="match status" value="1"/>
</dbReference>
<dbReference type="UniPathway" id="UPA00337"/>
<dbReference type="Proteomes" id="UP000003374">
    <property type="component" value="Unassembled WGS sequence"/>
</dbReference>
<dbReference type="EMBL" id="AAOF01000003">
    <property type="protein sequence ID" value="EAR22397.1"/>
    <property type="molecule type" value="Genomic_DNA"/>
</dbReference>
<dbReference type="GO" id="GO:0016866">
    <property type="term" value="F:intramolecular transferase activity"/>
    <property type="evidence" value="ECO:0007669"/>
    <property type="project" value="InterPro"/>
</dbReference>
<keyword evidence="4" id="KW-0413">Isomerase</keyword>
<dbReference type="Gene3D" id="1.50.10.20">
    <property type="match status" value="2"/>
</dbReference>
<dbReference type="InterPro" id="IPR018333">
    <property type="entry name" value="Squalene_cyclase"/>
</dbReference>
<dbReference type="PANTHER" id="PTHR11764:SF20">
    <property type="entry name" value="LANOSTEROL SYNTHASE"/>
    <property type="match status" value="1"/>
</dbReference>
<comment type="similarity">
    <text evidence="2">Belongs to the terpene cyclase/mutase family.</text>
</comment>
<name>A4BP96_9GAMM</name>
<dbReference type="STRING" id="314278.NB231_11694"/>
<evidence type="ECO:0000313" key="7">
    <source>
        <dbReference type="EMBL" id="EAR22397.1"/>
    </source>
</evidence>
<dbReference type="SUPFAM" id="SSF48239">
    <property type="entry name" value="Terpenoid cyclases/Protein prenyltransferases"/>
    <property type="match status" value="2"/>
</dbReference>
<accession>A4BP96</accession>
<dbReference type="AlphaFoldDB" id="A4BP96"/>
<dbReference type="GO" id="GO:0005811">
    <property type="term" value="C:lipid droplet"/>
    <property type="evidence" value="ECO:0007669"/>
    <property type="project" value="InterPro"/>
</dbReference>
<dbReference type="PANTHER" id="PTHR11764">
    <property type="entry name" value="TERPENE CYCLASE/MUTASE FAMILY MEMBER"/>
    <property type="match status" value="1"/>
</dbReference>
<evidence type="ECO:0000259" key="5">
    <source>
        <dbReference type="Pfam" id="PF13243"/>
    </source>
</evidence>
<dbReference type="NCBIfam" id="TIGR01507">
    <property type="entry name" value="hopene_cyclase"/>
    <property type="match status" value="1"/>
</dbReference>
<dbReference type="SFLD" id="SFLDG01016">
    <property type="entry name" value="Prenyltransferase_Like_2"/>
    <property type="match status" value="1"/>
</dbReference>
<dbReference type="InterPro" id="IPR032696">
    <property type="entry name" value="SQ_cyclase_C"/>
</dbReference>
<evidence type="ECO:0000256" key="2">
    <source>
        <dbReference type="ARBA" id="ARBA00009755"/>
    </source>
</evidence>
<keyword evidence="3" id="KW-0677">Repeat</keyword>
<reference evidence="7 8" key="1">
    <citation type="submission" date="2006-02" db="EMBL/GenBank/DDBJ databases">
        <authorList>
            <person name="Waterbury J."/>
            <person name="Ferriera S."/>
            <person name="Johnson J."/>
            <person name="Kravitz S."/>
            <person name="Halpern A."/>
            <person name="Remington K."/>
            <person name="Beeson K."/>
            <person name="Tran B."/>
            <person name="Rogers Y.-H."/>
            <person name="Friedman R."/>
            <person name="Venter J.C."/>
        </authorList>
    </citation>
    <scope>NUCLEOTIDE SEQUENCE [LARGE SCALE GENOMIC DNA]</scope>
    <source>
        <strain evidence="7 8">Nb-231</strain>
    </source>
</reference>
<dbReference type="InterPro" id="IPR006400">
    <property type="entry name" value="Hopene-cyclase"/>
</dbReference>
<proteinExistence type="inferred from homology"/>
<evidence type="ECO:0000256" key="1">
    <source>
        <dbReference type="ARBA" id="ARBA00004999"/>
    </source>
</evidence>